<comment type="caution">
    <text evidence="3">The sequence shown here is derived from an EMBL/GenBank/DDBJ whole genome shotgun (WGS) entry which is preliminary data.</text>
</comment>
<evidence type="ECO:0000256" key="2">
    <source>
        <dbReference type="SAM" id="Phobius"/>
    </source>
</evidence>
<feature type="compositionally biased region" description="Basic and acidic residues" evidence="1">
    <location>
        <begin position="89"/>
        <end position="102"/>
    </location>
</feature>
<dbReference type="Proteomes" id="UP000093748">
    <property type="component" value="Unassembled WGS sequence"/>
</dbReference>
<evidence type="ECO:0000313" key="3">
    <source>
        <dbReference type="EMBL" id="OBP72785.1"/>
    </source>
</evidence>
<name>A0A1A5J3J2_RHILI</name>
<keyword evidence="2" id="KW-0472">Membrane</keyword>
<keyword evidence="2" id="KW-0812">Transmembrane</keyword>
<sequence>MLPGSCPWAYGKCKRAAEAALRTRQALASKDDNHPAMVMMTVMMVVVPPVVAIVVVVVVIMVMMHAVSRGRLDGAGQRACGDENGYESGSEHALEHDDLLDP</sequence>
<accession>A0A1A5J3J2</accession>
<keyword evidence="2" id="KW-1133">Transmembrane helix</keyword>
<feature type="region of interest" description="Disordered" evidence="1">
    <location>
        <begin position="74"/>
        <end position="102"/>
    </location>
</feature>
<proteinExistence type="predicted"/>
<evidence type="ECO:0000256" key="1">
    <source>
        <dbReference type="SAM" id="MobiDB-lite"/>
    </source>
</evidence>
<organism evidence="3 4">
    <name type="scientific">Rhizobium loti</name>
    <name type="common">Mesorhizobium loti</name>
    <dbReference type="NCBI Taxonomy" id="381"/>
    <lineage>
        <taxon>Bacteria</taxon>
        <taxon>Pseudomonadati</taxon>
        <taxon>Pseudomonadota</taxon>
        <taxon>Alphaproteobacteria</taxon>
        <taxon>Hyphomicrobiales</taxon>
        <taxon>Phyllobacteriaceae</taxon>
        <taxon>Mesorhizobium</taxon>
    </lineage>
</organism>
<evidence type="ECO:0000313" key="4">
    <source>
        <dbReference type="Proteomes" id="UP000093748"/>
    </source>
</evidence>
<feature type="transmembrane region" description="Helical" evidence="2">
    <location>
        <begin position="37"/>
        <end position="62"/>
    </location>
</feature>
<gene>
    <name evidence="3" type="ORF">BAE39_19800</name>
</gene>
<protein>
    <submittedName>
        <fullName evidence="3">Uncharacterized protein</fullName>
    </submittedName>
</protein>
<dbReference type="AlphaFoldDB" id="A0A1A5J3J2"/>
<dbReference type="EMBL" id="LZTJ01000031">
    <property type="protein sequence ID" value="OBP72785.1"/>
    <property type="molecule type" value="Genomic_DNA"/>
</dbReference>
<reference evidence="4" key="1">
    <citation type="submission" date="2016-06" db="EMBL/GenBank/DDBJ databases">
        <title>NZP2037 Pacbio-Illumina hybrid assembly.</title>
        <authorList>
            <person name="Ramsay J.P."/>
        </authorList>
    </citation>
    <scope>NUCLEOTIDE SEQUENCE [LARGE SCALE GENOMIC DNA]</scope>
    <source>
        <strain evidence="4">R7ANS::ICEMlSym2042</strain>
    </source>
</reference>